<dbReference type="InterPro" id="IPR018306">
    <property type="entry name" value="Phage_T5_Orf172_DNA-bd"/>
</dbReference>
<dbReference type="SMART" id="SM00974">
    <property type="entry name" value="T5orf172"/>
    <property type="match status" value="1"/>
</dbReference>
<feature type="coiled-coil region" evidence="1">
    <location>
        <begin position="280"/>
        <end position="338"/>
    </location>
</feature>
<comment type="caution">
    <text evidence="4">The sequence shown here is derived from an EMBL/GenBank/DDBJ whole genome shotgun (WGS) entry which is preliminary data.</text>
</comment>
<evidence type="ECO:0000259" key="3">
    <source>
        <dbReference type="SMART" id="SM00974"/>
    </source>
</evidence>
<keyword evidence="5" id="KW-1185">Reference proteome</keyword>
<reference evidence="4 5" key="1">
    <citation type="submission" date="2019-03" db="EMBL/GenBank/DDBJ databases">
        <title>Genomic Encyclopedia of Type Strains, Phase III (KMG-III): the genomes of soil and plant-associated and newly described type strains.</title>
        <authorList>
            <person name="Whitman W."/>
        </authorList>
    </citation>
    <scope>NUCLEOTIDE SEQUENCE [LARGE SCALE GENOMIC DNA]</scope>
    <source>
        <strain evidence="4 5">VKM Ac-2527</strain>
    </source>
</reference>
<dbReference type="Pfam" id="PF13250">
    <property type="entry name" value="SNIPE"/>
    <property type="match status" value="1"/>
</dbReference>
<accession>A0A4R6K7L4</accession>
<dbReference type="InterPro" id="IPR025280">
    <property type="entry name" value="SNIPE"/>
</dbReference>
<dbReference type="Proteomes" id="UP000295388">
    <property type="component" value="Unassembled WGS sequence"/>
</dbReference>
<keyword evidence="1" id="KW-0175">Coiled coil</keyword>
<feature type="coiled-coil region" evidence="1">
    <location>
        <begin position="102"/>
        <end position="155"/>
    </location>
</feature>
<feature type="region of interest" description="Disordered" evidence="2">
    <location>
        <begin position="1"/>
        <end position="94"/>
    </location>
</feature>
<protein>
    <submittedName>
        <fullName evidence="4">T5orf172 domain-containing protein</fullName>
    </submittedName>
</protein>
<organism evidence="4 5">
    <name type="scientific">Kribbella caucasensis</name>
    <dbReference type="NCBI Taxonomy" id="2512215"/>
    <lineage>
        <taxon>Bacteria</taxon>
        <taxon>Bacillati</taxon>
        <taxon>Actinomycetota</taxon>
        <taxon>Actinomycetes</taxon>
        <taxon>Propionibacteriales</taxon>
        <taxon>Kribbellaceae</taxon>
        <taxon>Kribbella</taxon>
    </lineage>
</organism>
<sequence>MQGFRFNTPPGWPTPPEGWVPPDGWLPDPSWPPAPVNWAFWIPDDGGQTGSPRPKHRATEPAVEAAEVALPDAGSAPKQDIGSEPTLPLSDDEAPAGERQRLAALRDEIAAETKKLADLRASVESLRRQGSSDGGDDLEQSAADLRAQLVELNDALLLQQVGIYEYHHPLENADAYRERLADLRERTKTRVRSKEAVLASDMFSYNNSLAKGRKMTSDFAKLMLRAYNAEADNCVRSLRVGAVATAKKRLEASVETIARLGSMMEMRISPDYHALRLEEIELTADYLMKVQEEREQAREERERLREERKAEQELAAERERLDKERTHYLNALQALKDQGKLEEAAELEAHLGEIDKAIELNDFRAANIRAGYVYVISNIGAFGKDVVKIGLTRRLEPLDRIRELGDASVPFPFDVHALYFSDDAVTLENELHAAFADRRLNQVNLRREFFFATPTEVRGILAAKVGSLLEFSEAPEATQYFQSHAGWPARA</sequence>
<feature type="domain" description="Bacteriophage T5 Orf172 DNA-binding" evidence="3">
    <location>
        <begin position="381"/>
        <end position="464"/>
    </location>
</feature>
<dbReference type="RefSeq" id="WP_133802790.1">
    <property type="nucleotide sequence ID" value="NZ_SNWQ01000013.1"/>
</dbReference>
<dbReference type="AlphaFoldDB" id="A0A4R6K7L4"/>
<evidence type="ECO:0000256" key="2">
    <source>
        <dbReference type="SAM" id="MobiDB-lite"/>
    </source>
</evidence>
<proteinExistence type="predicted"/>
<feature type="compositionally biased region" description="Pro residues" evidence="2">
    <location>
        <begin position="10"/>
        <end position="19"/>
    </location>
</feature>
<name>A0A4R6K7L4_9ACTN</name>
<evidence type="ECO:0000256" key="1">
    <source>
        <dbReference type="SAM" id="Coils"/>
    </source>
</evidence>
<dbReference type="EMBL" id="SNWQ01000013">
    <property type="protein sequence ID" value="TDO45471.1"/>
    <property type="molecule type" value="Genomic_DNA"/>
</dbReference>
<evidence type="ECO:0000313" key="5">
    <source>
        <dbReference type="Proteomes" id="UP000295388"/>
    </source>
</evidence>
<gene>
    <name evidence="4" type="ORF">EV643_113244</name>
</gene>
<evidence type="ECO:0000313" key="4">
    <source>
        <dbReference type="EMBL" id="TDO45471.1"/>
    </source>
</evidence>
<dbReference type="Pfam" id="PF13455">
    <property type="entry name" value="MUG113"/>
    <property type="match status" value="1"/>
</dbReference>
<dbReference type="OrthoDB" id="9811665at2"/>